<dbReference type="PROSITE" id="PS51257">
    <property type="entry name" value="PROKAR_LIPOPROTEIN"/>
    <property type="match status" value="1"/>
</dbReference>
<proteinExistence type="predicted"/>
<evidence type="ECO:0000313" key="2">
    <source>
        <dbReference type="EMBL" id="OAI09885.1"/>
    </source>
</evidence>
<dbReference type="OrthoDB" id="8546843at2"/>
<dbReference type="Pfam" id="PF11075">
    <property type="entry name" value="DUF2780"/>
    <property type="match status" value="1"/>
</dbReference>
<organism evidence="2 3">
    <name type="scientific">Methylomonas lenta</name>
    <dbReference type="NCBI Taxonomy" id="980561"/>
    <lineage>
        <taxon>Bacteria</taxon>
        <taxon>Pseudomonadati</taxon>
        <taxon>Pseudomonadota</taxon>
        <taxon>Gammaproteobacteria</taxon>
        <taxon>Methylococcales</taxon>
        <taxon>Methylococcaceae</taxon>
        <taxon>Methylomonas</taxon>
    </lineage>
</organism>
<evidence type="ECO:0000256" key="1">
    <source>
        <dbReference type="SAM" id="SignalP"/>
    </source>
</evidence>
<gene>
    <name evidence="2" type="ORF">A1359_18060</name>
</gene>
<keyword evidence="1" id="KW-0732">Signal</keyword>
<dbReference type="EMBL" id="LUUI01000163">
    <property type="protein sequence ID" value="OAI09885.1"/>
    <property type="molecule type" value="Genomic_DNA"/>
</dbReference>
<dbReference type="InterPro" id="IPR021302">
    <property type="entry name" value="DUF2780_VcgC/VcgE"/>
</dbReference>
<protein>
    <recommendedName>
        <fullName evidence="4">DUF2780 domain-containing protein</fullName>
    </recommendedName>
</protein>
<dbReference type="RefSeq" id="WP_083960752.1">
    <property type="nucleotide sequence ID" value="NZ_LUUI01000163.1"/>
</dbReference>
<dbReference type="AlphaFoldDB" id="A0A177MWD0"/>
<accession>A0A177MWD0</accession>
<evidence type="ECO:0008006" key="4">
    <source>
        <dbReference type="Google" id="ProtNLM"/>
    </source>
</evidence>
<name>A0A177MWD0_9GAMM</name>
<feature type="chain" id="PRO_5008068517" description="DUF2780 domain-containing protein" evidence="1">
    <location>
        <begin position="21"/>
        <end position="184"/>
    </location>
</feature>
<feature type="signal peptide" evidence="1">
    <location>
        <begin position="1"/>
        <end position="20"/>
    </location>
</feature>
<comment type="caution">
    <text evidence="2">The sequence shown here is derived from an EMBL/GenBank/DDBJ whole genome shotgun (WGS) entry which is preliminary data.</text>
</comment>
<reference evidence="2 3" key="1">
    <citation type="submission" date="2016-03" db="EMBL/GenBank/DDBJ databases">
        <authorList>
            <person name="Ploux O."/>
        </authorList>
    </citation>
    <scope>NUCLEOTIDE SEQUENCE [LARGE SCALE GENOMIC DNA]</scope>
    <source>
        <strain evidence="2 3">R-45370</strain>
    </source>
</reference>
<dbReference type="Proteomes" id="UP000078476">
    <property type="component" value="Unassembled WGS sequence"/>
</dbReference>
<sequence length="184" mass="18707">MHNFKSFAVFGTVLSLTACASTQQSTGQILAQAVTQNSVAQSAVNAGAVANAGSESGLVNVLVDQLGINSQQAMGGAGSIFSLARQRMSPADFMQLSGSVPDMDQYLSAVPQSSGSSSSSWLGNAADLMGDQANGLGSLATLAGSFKTLGMDTNMISQFVPVVLEYVQGQGGPGVMSLLQSALY</sequence>
<evidence type="ECO:0000313" key="3">
    <source>
        <dbReference type="Proteomes" id="UP000078476"/>
    </source>
</evidence>
<dbReference type="STRING" id="980561.A1359_18060"/>
<keyword evidence="3" id="KW-1185">Reference proteome</keyword>